<evidence type="ECO:0000313" key="3">
    <source>
        <dbReference type="EMBL" id="HIZ72163.1"/>
    </source>
</evidence>
<name>A0A9D2G2U4_9FIRM</name>
<sequence length="242" mass="26277">MNDELNYAQMLEIPVETVRVDRKEKRKKYEPDLKEQLVQEVNERVGAVQDDPAYAESTPIERAPEEGRERTQRRILMAEFIAACALCAVIFFTNIFLPGSAVNTFLRGLFAGEEEVAADTRVYTDFTLSPLVNDTVEAEIAVSDTGVLSFTAEASVYPPADGTLLAVNGDADTGYTVEVGHSDSFSTIVSGLDTVYFAAGDEVKATIPLGFSDGEGEVRVMFYSDGSLINGCSVSEDGLAWS</sequence>
<evidence type="ECO:0000313" key="4">
    <source>
        <dbReference type="Proteomes" id="UP000824102"/>
    </source>
</evidence>
<protein>
    <submittedName>
        <fullName evidence="3">M23 family metallopeptidase</fullName>
    </submittedName>
</protein>
<feature type="transmembrane region" description="Helical" evidence="2">
    <location>
        <begin position="75"/>
        <end position="97"/>
    </location>
</feature>
<organism evidence="3 4">
    <name type="scientific">Candidatus Gallimonas intestinavium</name>
    <dbReference type="NCBI Taxonomy" id="2838603"/>
    <lineage>
        <taxon>Bacteria</taxon>
        <taxon>Bacillati</taxon>
        <taxon>Bacillota</taxon>
        <taxon>Clostridia</taxon>
        <taxon>Candidatus Gallimonas</taxon>
    </lineage>
</organism>
<reference evidence="3" key="1">
    <citation type="journal article" date="2021" name="PeerJ">
        <title>Extensive microbial diversity within the chicken gut microbiome revealed by metagenomics and culture.</title>
        <authorList>
            <person name="Gilroy R."/>
            <person name="Ravi A."/>
            <person name="Getino M."/>
            <person name="Pursley I."/>
            <person name="Horton D.L."/>
            <person name="Alikhan N.F."/>
            <person name="Baker D."/>
            <person name="Gharbi K."/>
            <person name="Hall N."/>
            <person name="Watson M."/>
            <person name="Adriaenssens E.M."/>
            <person name="Foster-Nyarko E."/>
            <person name="Jarju S."/>
            <person name="Secka A."/>
            <person name="Antonio M."/>
            <person name="Oren A."/>
            <person name="Chaudhuri R.R."/>
            <person name="La Ragione R."/>
            <person name="Hildebrand F."/>
            <person name="Pallen M.J."/>
        </authorList>
    </citation>
    <scope>NUCLEOTIDE SEQUENCE</scope>
    <source>
        <strain evidence="3">ChiW7-2402</strain>
    </source>
</reference>
<dbReference type="InterPro" id="IPR011055">
    <property type="entry name" value="Dup_hybrid_motif"/>
</dbReference>
<keyword evidence="2" id="KW-1133">Transmembrane helix</keyword>
<dbReference type="AlphaFoldDB" id="A0A9D2G2U4"/>
<comment type="caution">
    <text evidence="3">The sequence shown here is derived from an EMBL/GenBank/DDBJ whole genome shotgun (WGS) entry which is preliminary data.</text>
</comment>
<evidence type="ECO:0000256" key="1">
    <source>
        <dbReference type="SAM" id="MobiDB-lite"/>
    </source>
</evidence>
<feature type="region of interest" description="Disordered" evidence="1">
    <location>
        <begin position="47"/>
        <end position="68"/>
    </location>
</feature>
<accession>A0A9D2G2U4</accession>
<reference evidence="3" key="2">
    <citation type="submission" date="2021-04" db="EMBL/GenBank/DDBJ databases">
        <authorList>
            <person name="Gilroy R."/>
        </authorList>
    </citation>
    <scope>NUCLEOTIDE SEQUENCE</scope>
    <source>
        <strain evidence="3">ChiW7-2402</strain>
    </source>
</reference>
<gene>
    <name evidence="3" type="ORF">H9964_01120</name>
</gene>
<dbReference type="Proteomes" id="UP000824102">
    <property type="component" value="Unassembled WGS sequence"/>
</dbReference>
<keyword evidence="2" id="KW-0472">Membrane</keyword>
<keyword evidence="2" id="KW-0812">Transmembrane</keyword>
<proteinExistence type="predicted"/>
<dbReference type="EMBL" id="DXBB01000022">
    <property type="protein sequence ID" value="HIZ72163.1"/>
    <property type="molecule type" value="Genomic_DNA"/>
</dbReference>
<evidence type="ECO:0000256" key="2">
    <source>
        <dbReference type="SAM" id="Phobius"/>
    </source>
</evidence>
<dbReference type="Gene3D" id="2.70.70.10">
    <property type="entry name" value="Glucose Permease (Domain IIA)"/>
    <property type="match status" value="1"/>
</dbReference>